<proteinExistence type="predicted"/>
<feature type="compositionally biased region" description="Polar residues" evidence="1">
    <location>
        <begin position="1"/>
        <end position="10"/>
    </location>
</feature>
<dbReference type="InterPro" id="IPR021123">
    <property type="entry name" value="T3SS_needle-like"/>
</dbReference>
<evidence type="ECO:0000313" key="2">
    <source>
        <dbReference type="EMBL" id="PJE80415.1"/>
    </source>
</evidence>
<comment type="caution">
    <text evidence="2">The sequence shown here is derived from an EMBL/GenBank/DDBJ whole genome shotgun (WGS) entry which is preliminary data.</text>
</comment>
<organism evidence="2">
    <name type="scientific">invertebrate metagenome</name>
    <dbReference type="NCBI Taxonomy" id="1711999"/>
    <lineage>
        <taxon>unclassified sequences</taxon>
        <taxon>metagenomes</taxon>
        <taxon>organismal metagenomes</taxon>
    </lineage>
</organism>
<dbReference type="EMBL" id="NSIT01000018">
    <property type="protein sequence ID" value="PJE80415.1"/>
    <property type="molecule type" value="Genomic_DNA"/>
</dbReference>
<sequence length="92" mass="10238">MAGDYTSTYNPAEGQPGPANGFNFDAIQAQFGKQAATMDENLKNRVNTMDPNSTQDMVNFQVEFNKYMIVEGLRSSIIKSIKDTIQSIIQKI</sequence>
<dbReference type="AlphaFoldDB" id="A0A2H9TAY8"/>
<dbReference type="Gene3D" id="1.20.58.90">
    <property type="match status" value="1"/>
</dbReference>
<feature type="region of interest" description="Disordered" evidence="1">
    <location>
        <begin position="1"/>
        <end position="21"/>
    </location>
</feature>
<dbReference type="GO" id="GO:0015031">
    <property type="term" value="P:protein transport"/>
    <property type="evidence" value="ECO:0007669"/>
    <property type="project" value="InterPro"/>
</dbReference>
<dbReference type="Pfam" id="PF09392">
    <property type="entry name" value="T3SS_needle_F"/>
    <property type="match status" value="1"/>
</dbReference>
<dbReference type="SUPFAM" id="SSF140129">
    <property type="entry name" value="MxiH-like"/>
    <property type="match status" value="1"/>
</dbReference>
<name>A0A2H9TAY8_9ZZZZ</name>
<evidence type="ECO:0000256" key="1">
    <source>
        <dbReference type="SAM" id="MobiDB-lite"/>
    </source>
</evidence>
<reference evidence="2" key="1">
    <citation type="journal article" date="2017" name="Appl. Environ. Microbiol.">
        <title>Molecular characterization of an Endozoicomonas-like organism causing infection in king scallop Pecten maximus L.</title>
        <authorList>
            <person name="Cano I."/>
            <person name="van Aerle R."/>
            <person name="Ross S."/>
            <person name="Verner-Jeffreys D.W."/>
            <person name="Paley R.K."/>
            <person name="Rimmer G."/>
            <person name="Ryder D."/>
            <person name="Hooper P."/>
            <person name="Stone D."/>
            <person name="Feist S.W."/>
        </authorList>
    </citation>
    <scope>NUCLEOTIDE SEQUENCE</scope>
</reference>
<protein>
    <submittedName>
        <fullName evidence="2">Uncharacterized protein</fullName>
    </submittedName>
</protein>
<dbReference type="InterPro" id="IPR037203">
    <property type="entry name" value="T3SS_needle-like_sf"/>
</dbReference>
<accession>A0A2H9TAY8</accession>
<gene>
    <name evidence="2" type="ORF">CI610_00598</name>
</gene>